<evidence type="ECO:0000313" key="3">
    <source>
        <dbReference type="Proteomes" id="UP000000559"/>
    </source>
</evidence>
<dbReference type="InterPro" id="IPR036866">
    <property type="entry name" value="RibonucZ/Hydroxyglut_hydro"/>
</dbReference>
<dbReference type="PANTHER" id="PTHR33835:SF1">
    <property type="entry name" value="METALLO-BETA-LACTAMASE DOMAIN-CONTAINING PROTEIN"/>
    <property type="match status" value="1"/>
</dbReference>
<organism evidence="2 3">
    <name type="scientific">Candida albicans (strain SC5314 / ATCC MYA-2876)</name>
    <name type="common">Yeast</name>
    <dbReference type="NCBI Taxonomy" id="237561"/>
    <lineage>
        <taxon>Eukaryota</taxon>
        <taxon>Fungi</taxon>
        <taxon>Dikarya</taxon>
        <taxon>Ascomycota</taxon>
        <taxon>Saccharomycotina</taxon>
        <taxon>Pichiomycetes</taxon>
        <taxon>Debaryomycetaceae</taxon>
        <taxon>Candida/Lodderomyces clade</taxon>
        <taxon>Candida</taxon>
    </lineage>
</organism>
<dbReference type="KEGG" id="cal:CAALFM_C503730WA"/>
<dbReference type="Proteomes" id="UP000000559">
    <property type="component" value="Chromosome 5"/>
</dbReference>
<dbReference type="InterPro" id="IPR025638">
    <property type="entry name" value="DUF4336"/>
</dbReference>
<accession>A0A1D8PNS2</accession>
<reference evidence="2 3" key="1">
    <citation type="journal article" date="2004" name="Proc. Natl. Acad. Sci. U.S.A.">
        <title>The diploid genome sequence of Candida albicans.</title>
        <authorList>
            <person name="Jones T."/>
            <person name="Federspiel N.A."/>
            <person name="Chibana H."/>
            <person name="Dungan J."/>
            <person name="Kalman S."/>
            <person name="Magee B.B."/>
            <person name="Newport G."/>
            <person name="Thorstenson Y.R."/>
            <person name="Agabian N."/>
            <person name="Magee P.T."/>
            <person name="Davis R.W."/>
            <person name="Scherer S."/>
        </authorList>
    </citation>
    <scope>NUCLEOTIDE SEQUENCE [LARGE SCALE GENOMIC DNA]</scope>
    <source>
        <strain evidence="3">SC5314 / ATCC MYA-2876</strain>
    </source>
</reference>
<dbReference type="OrthoDB" id="421671at2759"/>
<reference evidence="2 3" key="2">
    <citation type="journal article" date="2007" name="Genome Biol.">
        <title>Assembly of the Candida albicans genome into sixteen supercontigs aligned on the eight chromosomes.</title>
        <authorList>
            <person name="van het Hoog M."/>
            <person name="Rast T.J."/>
            <person name="Martchenko M."/>
            <person name="Grindle S."/>
            <person name="Dignard D."/>
            <person name="Hogues H."/>
            <person name="Cuomo C."/>
            <person name="Berriman M."/>
            <person name="Scherer S."/>
            <person name="Magee B.B."/>
            <person name="Whiteway M."/>
            <person name="Chibana H."/>
            <person name="Nantel A."/>
            <person name="Magee P.T."/>
        </authorList>
    </citation>
    <scope>GENOME REANNOTATION</scope>
    <source>
        <strain evidence="3">SC5314 / ATCC MYA-2876</strain>
    </source>
</reference>
<evidence type="ECO:0008006" key="4">
    <source>
        <dbReference type="Google" id="ProtNLM"/>
    </source>
</evidence>
<dbReference type="OMA" id="FENQENP"/>
<dbReference type="eggNOG" id="ENOG502S1EZ">
    <property type="taxonomic scope" value="Eukaryota"/>
</dbReference>
<gene>
    <name evidence="2" type="ordered locus">CAALFM_C503730WA</name>
    <name evidence="1" type="ordered locus">orf19.8720</name>
</gene>
<dbReference type="GeneID" id="3647238"/>
<dbReference type="VEuPathDB" id="FungiDB:C5_03730W_A"/>
<dbReference type="CGD" id="CAL0000190635">
    <property type="gene designation" value="orf19.8720"/>
</dbReference>
<dbReference type="SUPFAM" id="SSF56281">
    <property type="entry name" value="Metallo-hydrolase/oxidoreductase"/>
    <property type="match status" value="1"/>
</dbReference>
<dbReference type="STRING" id="237561.A0A1D8PNS2"/>
<dbReference type="InParanoid" id="A0A1D8PNS2"/>
<evidence type="ECO:0000313" key="2">
    <source>
        <dbReference type="EMBL" id="AOW29783.1"/>
    </source>
</evidence>
<keyword evidence="3" id="KW-1185">Reference proteome</keyword>
<protein>
    <recommendedName>
        <fullName evidence="4">Metallo-beta-lactamase domain-containing protein</fullName>
    </recommendedName>
</protein>
<proteinExistence type="predicted"/>
<sequence>MSNESSLKASIRKINDNAVTISTPHTVFRILNFGARMSLINFDGNVIIYSPMKYDQEVFDKAIKVLFENQENPQYEVKYVIAANDEHNLWAHVYKEKFGSKIIAGENCKLKNNCKADHVVTSKIYNKVIKGSMWQDELNVSDPFMQSLELIGLGNHVIHDLELFDTTSKTLYVGDSIYNLGVPGTTSGNVILEQYSPELGYAKGYNPHGWFSFLTRYLQPDSIICRYLANYAAGTKTKEGKEAIQTVYNWDFDKLVMIHGNVIEKDGKDAWKKLFASSLV</sequence>
<evidence type="ECO:0000313" key="1">
    <source>
        <dbReference type="CGD" id="CAL0000190635"/>
    </source>
</evidence>
<dbReference type="EMBL" id="CP017627">
    <property type="protein sequence ID" value="AOW29783.1"/>
    <property type="molecule type" value="Genomic_DNA"/>
</dbReference>
<name>A0A1D8PNS2_CANAL</name>
<reference evidence="2 3" key="3">
    <citation type="journal article" date="2013" name="Genome Biol.">
        <title>Assembly of a phased diploid Candida albicans genome facilitates allele-specific measurements and provides a simple model for repeat and indel structure.</title>
        <authorList>
            <person name="Muzzey D."/>
            <person name="Schwartz K."/>
            <person name="Weissman J.S."/>
            <person name="Sherlock G."/>
        </authorList>
    </citation>
    <scope>NUCLEOTIDE SEQUENCE [LARGE SCALE GENOMIC DNA]</scope>
    <source>
        <strain evidence="3">SC5314 / ATCC MYA-2876</strain>
    </source>
</reference>
<dbReference type="AlphaFoldDB" id="A0A1D8PNS2"/>
<dbReference type="RefSeq" id="XP_711174.2">
    <property type="nucleotide sequence ID" value="XM_706082.2"/>
</dbReference>
<dbReference type="PANTHER" id="PTHR33835">
    <property type="entry name" value="YALI0C07656P"/>
    <property type="match status" value="1"/>
</dbReference>